<evidence type="ECO:0000313" key="3">
    <source>
        <dbReference type="EMBL" id="TQD26171.1"/>
    </source>
</evidence>
<dbReference type="OrthoDB" id="192131at2157"/>
<comment type="caution">
    <text evidence="3">The sequence shown here is derived from an EMBL/GenBank/DDBJ whole genome shotgun (WGS) entry which is preliminary data.</text>
</comment>
<dbReference type="InterPro" id="IPR013783">
    <property type="entry name" value="Ig-like_fold"/>
</dbReference>
<dbReference type="SUPFAM" id="SSF117074">
    <property type="entry name" value="Hypothetical protein PA1324"/>
    <property type="match status" value="6"/>
</dbReference>
<dbReference type="CDD" id="cd00146">
    <property type="entry name" value="PKD"/>
    <property type="match status" value="1"/>
</dbReference>
<dbReference type="PANTHER" id="PTHR44119:SF4">
    <property type="entry name" value="AEROBIC COBALTOCHELATASE SUBUNIT COBN"/>
    <property type="match status" value="1"/>
</dbReference>
<dbReference type="PROSITE" id="PS50093">
    <property type="entry name" value="PKD"/>
    <property type="match status" value="1"/>
</dbReference>
<keyword evidence="1" id="KW-0472">Membrane</keyword>
<dbReference type="Pfam" id="PF02514">
    <property type="entry name" value="CobN-Mg_chel"/>
    <property type="match status" value="2"/>
</dbReference>
<evidence type="ECO:0000313" key="4">
    <source>
        <dbReference type="Proteomes" id="UP000319335"/>
    </source>
</evidence>
<feature type="transmembrane region" description="Helical" evidence="1">
    <location>
        <begin position="2155"/>
        <end position="2173"/>
    </location>
</feature>
<sequence>MQHKYVISLLFSILLLAALTTVVSAEEFNMELVANTTSDINGDYSFNDVPNGDYQLVAIMYTPAMGGKWLMDEADVTIEDGQDIANANLTLGFAEAGAQEPILSLMDRAAISGTTLSTPGGVGPLVGISDVNVVLKTESELVANTTSDINGVYSFSDVPNGDYQLVAIMYTPAMGGKWLMDEADVTIEDGQDIANANLTLGFAEAGAQEPILSLMDRAAISGTTLSTPGGVGPLVGISDVNVVLKTESELVANTTSDINGDYSFSDVPNGDYQLVAIMYTPAMGGKWLMDEADVTIEDGQDIANANLTLGFAEAGAQEPILSLMDRAAISGKTLSTPGGVGPLVGISDVTVTLLKRVSEISDQSTSHPVAKFSANTTSGDAPLAVQFTDESENATSWFWDFGDGTNSTTQNPFHVYDSVGSYTVTLTITTPDDAGTEIKKDFITTKLPETYKDKNILFLAIGAQETCRLKDATTEMGMQNIDVYGSYRMNVVDNLYSPFDDSIDMGMYDIIFISRKGGMSFLGENLKPQILEMMENTKSDVQVVDWNYGVGTVNHTAHPYIADYWDEEYDGNVIRLITYLSVVDLSRPFSEYDGTIQIEEPSMMPEVGIYHPDANTVFDDLESYLEWYEGDTGTHHVYNPDNYTIGITFFTAYDEGVCDSVTESVIRELESRGINTIPAYRPDVLYSDKAYDFFTVDNEWKTDAFIDLGKGVWIMSSAVRNTEYLQEANVPVINGIIYQGTIEEWGNSSTGQDCWFQYQIPIMEIGGEIESIVVGGQEYDENLGARVLKPIDYQVDWLVDRTVSWIDLRHIEEENKKVAVIYYAHGKQSALVASNLDVAPSIPNLLNAMNQSVYDLGGTQLNESEFLETVLEQGRNIGVWAPGELEYMVENYDVELLPVETYLEWFNSEIEPEARQSVLDTWGEAPGPEMVYENESGKYFVFPKIEVGNVLVLPQPTRGFSQDDTLLYHDQTMPPSHHYIAFYLWLNNGFDADSIVHFGRHGTQEWLQGKGTSLSVKTCWPAILIQDTPVVYLYDVGGIGEGITAKRRGNAVMVDHATPAIVSAGLYGNLTLLHDKMHYYETEEDPVMAEIYKRSIIETYDELNFEQEFNVSADDLEDMDKTEFDSFVLTGPVHDYLHELASEYIPYGLHILGEQMDDKEVIAMVKSMLGQDFEEHVEAICDDPDEVDVAHSPNILDYLLEDVLLNEISPTDAITSRFDTSGYVTNVVASTTCDEYGAYEFSNVKDGDYTVYAAKYIDAMNFWMVNKESLHIENDQDVFDKDICIVSDHEELDHVLSLLNDARLIGDASISGKTFANSPMGLKYLSGSYVALKHGTEVLEVTVSDSEGAYQFTELADGEYTVVAIYYSDDMNFWMIGETTVSISSGQDIADQNIELKTDSLDEVDAILSELPIASISGKTFANGYNGLTNRSGSIVVLKQGTEVLNVTESDFEGTYRFTGLTDGEYTVIAINYISEMQFWMIGETTVTIQSAESVEGLDLELQVDNNNDADVVLSLIGSASVSGKVYSSGQMGYMDQPGSIVIIVQTQADITKEQDQVVDDLDLAILYAENIKACKDEEIQSMLNALDGQYITPALGDDPVRSPDVLPTGKNFFAFNPSLVPTEEAWDAGMTLVDAFLDEWVSQNGEYPGKVGFVLWSGESMRHKGVMESEILYMMGVRPVWDSSGNVIDVEIIPEDELKRPRIDAVVTMTGIYRDNWKWQVELMDRGARLAAIEDSSLYANYVSENSDLIYEALMATGNYSEEDARQLSMCRVFGPDEGSWGAGGFREAVSASGTWEDESELANLYIDSMSYAYGDEIWGNCDGNVFRSVLSNTDAVMFSRSGNDNRGSGSVVFDHVYEFFGGFGMAVRNISGYTPEMYIANLKNPNEACVETLSEFLTRDLRSRYFNPKWIEGMMGHDYTGASEIDSVLEDFFGLGVTLPGEISDDMWDEFYDVYVLDKYNLGLDEWFQGANPWAKQSMNARMLEAIRKTDGEGNPYWDASDEQLRTLVEEYVESVVENGVTCCHHTCGNAQLADFIDGQMQAAGVTPEMQAAYNKLMYEATLRDEFTTQQQTDTSSLQTHDDSLNSIQRAMAAGSSNQTMMADSAGAGTDYDTLVDDSAKSTPDNYIEGYEMTKESVIPVQSSSFSFSSSDIIASIFVMGVVGVIYLGFWRRKKI</sequence>
<dbReference type="InterPro" id="IPR035986">
    <property type="entry name" value="PKD_dom_sf"/>
</dbReference>
<dbReference type="Pfam" id="PF18911">
    <property type="entry name" value="PKD_4"/>
    <property type="match status" value="1"/>
</dbReference>
<dbReference type="SMART" id="SM00089">
    <property type="entry name" value="PKD"/>
    <property type="match status" value="1"/>
</dbReference>
<proteinExistence type="predicted"/>
<dbReference type="Gene3D" id="2.60.40.10">
    <property type="entry name" value="Immunoglobulins"/>
    <property type="match status" value="5"/>
</dbReference>
<dbReference type="SUPFAM" id="SSF49299">
    <property type="entry name" value="PKD domain"/>
    <property type="match status" value="1"/>
</dbReference>
<dbReference type="PANTHER" id="PTHR44119">
    <property type="entry name" value="MAGNESIUM-CHELATASE SUBUNIT CHLH, CHLOROPLASTIC"/>
    <property type="match status" value="1"/>
</dbReference>
<dbReference type="EMBL" id="VIAQ01000012">
    <property type="protein sequence ID" value="TQD26171.1"/>
    <property type="molecule type" value="Genomic_DNA"/>
</dbReference>
<feature type="domain" description="PKD" evidence="2">
    <location>
        <begin position="389"/>
        <end position="429"/>
    </location>
</feature>
<protein>
    <submittedName>
        <fullName evidence="3">PKD domain-containing protein</fullName>
    </submittedName>
</protein>
<gene>
    <name evidence="3" type="ORF">FKV42_05280</name>
</gene>
<keyword evidence="4" id="KW-1185">Reference proteome</keyword>
<organism evidence="3 4">
    <name type="scientific">Methanolobus vulcani</name>
    <dbReference type="NCBI Taxonomy" id="38026"/>
    <lineage>
        <taxon>Archaea</taxon>
        <taxon>Methanobacteriati</taxon>
        <taxon>Methanobacteriota</taxon>
        <taxon>Stenosarchaea group</taxon>
        <taxon>Methanomicrobia</taxon>
        <taxon>Methanosarcinales</taxon>
        <taxon>Methanosarcinaceae</taxon>
        <taxon>Methanolobus</taxon>
    </lineage>
</organism>
<dbReference type="Proteomes" id="UP000319335">
    <property type="component" value="Unassembled WGS sequence"/>
</dbReference>
<dbReference type="CDD" id="cd10150">
    <property type="entry name" value="CobN_like"/>
    <property type="match status" value="1"/>
</dbReference>
<dbReference type="InterPro" id="IPR000601">
    <property type="entry name" value="PKD_dom"/>
</dbReference>
<evidence type="ECO:0000259" key="2">
    <source>
        <dbReference type="PROSITE" id="PS50093"/>
    </source>
</evidence>
<evidence type="ECO:0000256" key="1">
    <source>
        <dbReference type="SAM" id="Phobius"/>
    </source>
</evidence>
<dbReference type="InterPro" id="IPR022409">
    <property type="entry name" value="PKD/Chitinase_dom"/>
</dbReference>
<keyword evidence="1" id="KW-0812">Transmembrane</keyword>
<reference evidence="3 4" key="1">
    <citation type="submission" date="2019-06" db="EMBL/GenBank/DDBJ databases">
        <title>Draft genome sequence of Methanolobus vulcani B1d.</title>
        <authorList>
            <person name="Creighbaum A.J."/>
            <person name="Ticak T."/>
            <person name="Hariraju D."/>
            <person name="Arivett B.A."/>
            <person name="Ferguson D.J.Jr."/>
        </authorList>
    </citation>
    <scope>NUCLEOTIDE SEQUENCE [LARGE SCALE GENOMIC DNA]</scope>
    <source>
        <strain evidence="3 4">B1d</strain>
    </source>
</reference>
<dbReference type="InterPro" id="IPR003672">
    <property type="entry name" value="CobN/Mg_chltase"/>
</dbReference>
<accession>A0A7Z8KQ31</accession>
<name>A0A7Z8KQ31_9EURY</name>
<dbReference type="FunFam" id="2.60.40.10:FF:000270">
    <property type="entry name" value="Cell surface protein"/>
    <property type="match status" value="1"/>
</dbReference>
<keyword evidence="1" id="KW-1133">Transmembrane helix</keyword>